<feature type="compositionally biased region" description="Low complexity" evidence="8">
    <location>
        <begin position="441"/>
        <end position="452"/>
    </location>
</feature>
<dbReference type="CDD" id="cd12148">
    <property type="entry name" value="fungal_TF_MHR"/>
    <property type="match status" value="1"/>
</dbReference>
<evidence type="ECO:0000259" key="9">
    <source>
        <dbReference type="SMART" id="SM00066"/>
    </source>
</evidence>
<proteinExistence type="predicted"/>
<sequence length="1042" mass="113188">MTRKSFANMGDHNYQDYSEEKYFEKQKSATKRTASDPVGGKQAKKVTKACDRCHSLKRRCDGKLPCATCGVKRKCTYDRPPTFAVRPVNPEVIEELVNETRMIRELLQAGGAVHPTGPHAERLSELIDSATALIATLGPSHLAGGQPEDYGYPPNMGQEYDNPTSSALTRSLNEQASHFQQENVEITPPYPIGADSSLLLGLDMNAWKSIITNDGADPMIASSQYEHHEGLNRTGSPAWGASSGAVGPSKKRKLNEEHFWDWMITLNDNSDTMELPSIPHVKPEVISELALSSNQIYPGALSNSASNGVPYAAVASEIAYRARRQSMLGVDPAQMIPTSRPLQQEPFIPSGPFATAPLVQYQPSPFDLQGAVLSTSPRGFGLQTTRTPSVTSLPMPASPLSHALALRDSTTYHAKKSRDEAGSAIDEVELLVQELGGIAMNPNTTSPTTTGGAKSPASLGSGVLPTAIPVGPKLTRRKSEAATDQPAAHSMGATSFVSGGSPKSPVEGGPSAVYGSPGSVSSNGAPGPLVDEDQAFAVDEDPYFSLRVDPQAPALTVMSRLAPTILMPEEERYFLEKYLGTAGCWCSMGVPAPMLLGPQATRNTLLLNATLAHAFRYMRQRRQGEIFLARAKRIAMTVEEDSMTSARAYFLMGVYSQDQGKSALGQAWSVLGLAKAVNQHLNIPPPSARSLFAATGVNPPDSSLLNPLQYEFRQRIMWFLYVAATDYLLNYDGESYPDPKSAAFDNLPNMMPNDELWNGLDDLGHPIPGTSAVRIVRKLVAQGVCQAVPLSQPNNPSGLQRRFPSYGFTERCALYLLLNRVQRLVRARERDPEANLRGDSMKALELDLARWDANLPQYLKTSLVADLPQTATYDEDAVPLPEDMLFHSAHGLRLMFCLTQILLHRPSGALVGDGTPVLSWPSPHSREICYSAARESTHVVSRLLKHNPDCSRINTNAFYAVFQCGAVHALCRYELKNADPSSSFLEAILGPGSPHVDRVSAAIIKSEEGLAVHLEILRRMAHCWGAGANYYTTLRRMGSALL</sequence>
<gene>
    <name evidence="10" type="ORF">M427DRAFT_154368</name>
</gene>
<keyword evidence="2" id="KW-0479">Metal-binding</keyword>
<evidence type="ECO:0000256" key="3">
    <source>
        <dbReference type="ARBA" id="ARBA00022833"/>
    </source>
</evidence>
<dbReference type="Proteomes" id="UP000070544">
    <property type="component" value="Unassembled WGS sequence"/>
</dbReference>
<dbReference type="InterPro" id="IPR036864">
    <property type="entry name" value="Zn2-C6_fun-type_DNA-bd_sf"/>
</dbReference>
<name>A0A139AIW2_GONPJ</name>
<keyword evidence="6" id="KW-0804">Transcription</keyword>
<dbReference type="PANTHER" id="PTHR31313:SF81">
    <property type="entry name" value="TY1 ENHANCER ACTIVATOR"/>
    <property type="match status" value="1"/>
</dbReference>
<evidence type="ECO:0000256" key="7">
    <source>
        <dbReference type="ARBA" id="ARBA00023242"/>
    </source>
</evidence>
<dbReference type="GO" id="GO:0008270">
    <property type="term" value="F:zinc ion binding"/>
    <property type="evidence" value="ECO:0007669"/>
    <property type="project" value="InterPro"/>
</dbReference>
<feature type="region of interest" description="Disordered" evidence="8">
    <location>
        <begin position="229"/>
        <end position="250"/>
    </location>
</feature>
<keyword evidence="11" id="KW-1185">Reference proteome</keyword>
<feature type="domain" description="Zn(2)-C6 fungal-type" evidence="9">
    <location>
        <begin position="44"/>
        <end position="86"/>
    </location>
</feature>
<dbReference type="STRING" id="1344416.A0A139AIW2"/>
<dbReference type="GO" id="GO:0000981">
    <property type="term" value="F:DNA-binding transcription factor activity, RNA polymerase II-specific"/>
    <property type="evidence" value="ECO:0007669"/>
    <property type="project" value="InterPro"/>
</dbReference>
<reference evidence="10 11" key="1">
    <citation type="journal article" date="2015" name="Genome Biol. Evol.">
        <title>Phylogenomic analyses indicate that early fungi evolved digesting cell walls of algal ancestors of land plants.</title>
        <authorList>
            <person name="Chang Y."/>
            <person name="Wang S."/>
            <person name="Sekimoto S."/>
            <person name="Aerts A.L."/>
            <person name="Choi C."/>
            <person name="Clum A."/>
            <person name="LaButti K.M."/>
            <person name="Lindquist E.A."/>
            <person name="Yee Ngan C."/>
            <person name="Ohm R.A."/>
            <person name="Salamov A.A."/>
            <person name="Grigoriev I.V."/>
            <person name="Spatafora J.W."/>
            <person name="Berbee M.L."/>
        </authorList>
    </citation>
    <scope>NUCLEOTIDE SEQUENCE [LARGE SCALE GENOMIC DNA]</scope>
    <source>
        <strain evidence="10 11">JEL478</strain>
    </source>
</reference>
<dbReference type="GO" id="GO:0005634">
    <property type="term" value="C:nucleus"/>
    <property type="evidence" value="ECO:0007669"/>
    <property type="project" value="UniProtKB-SubCell"/>
</dbReference>
<evidence type="ECO:0000256" key="1">
    <source>
        <dbReference type="ARBA" id="ARBA00004123"/>
    </source>
</evidence>
<dbReference type="CDD" id="cd00067">
    <property type="entry name" value="GAL4"/>
    <property type="match status" value="1"/>
</dbReference>
<dbReference type="EMBL" id="KQ965752">
    <property type="protein sequence ID" value="KXS16393.1"/>
    <property type="molecule type" value="Genomic_DNA"/>
</dbReference>
<evidence type="ECO:0000313" key="10">
    <source>
        <dbReference type="EMBL" id="KXS16393.1"/>
    </source>
</evidence>
<protein>
    <recommendedName>
        <fullName evidence="9">Zn(2)-C6 fungal-type domain-containing protein</fullName>
    </recommendedName>
</protein>
<keyword evidence="3" id="KW-0862">Zinc</keyword>
<dbReference type="Pfam" id="PF00172">
    <property type="entry name" value="Zn_clus"/>
    <property type="match status" value="1"/>
</dbReference>
<evidence type="ECO:0000256" key="5">
    <source>
        <dbReference type="ARBA" id="ARBA00023125"/>
    </source>
</evidence>
<dbReference type="SUPFAM" id="SSF57701">
    <property type="entry name" value="Zn2/Cys6 DNA-binding domain"/>
    <property type="match status" value="1"/>
</dbReference>
<accession>A0A139AIW2</accession>
<comment type="subcellular location">
    <subcellularLocation>
        <location evidence="1">Nucleus</location>
    </subcellularLocation>
</comment>
<dbReference type="SMART" id="SM00066">
    <property type="entry name" value="GAL4"/>
    <property type="match status" value="1"/>
</dbReference>
<evidence type="ECO:0000256" key="6">
    <source>
        <dbReference type="ARBA" id="ARBA00023163"/>
    </source>
</evidence>
<keyword evidence="4" id="KW-0805">Transcription regulation</keyword>
<dbReference type="PANTHER" id="PTHR31313">
    <property type="entry name" value="TY1 ENHANCER ACTIVATOR"/>
    <property type="match status" value="1"/>
</dbReference>
<dbReference type="InterPro" id="IPR051615">
    <property type="entry name" value="Transcr_Regulatory_Elem"/>
</dbReference>
<dbReference type="GO" id="GO:0003677">
    <property type="term" value="F:DNA binding"/>
    <property type="evidence" value="ECO:0007669"/>
    <property type="project" value="UniProtKB-KW"/>
</dbReference>
<evidence type="ECO:0000256" key="8">
    <source>
        <dbReference type="SAM" id="MobiDB-lite"/>
    </source>
</evidence>
<dbReference type="AlphaFoldDB" id="A0A139AIW2"/>
<keyword evidence="5" id="KW-0238">DNA-binding</keyword>
<keyword evidence="7" id="KW-0539">Nucleus</keyword>
<dbReference type="InterPro" id="IPR001138">
    <property type="entry name" value="Zn2Cys6_DnaBD"/>
</dbReference>
<organism evidence="10 11">
    <name type="scientific">Gonapodya prolifera (strain JEL478)</name>
    <name type="common">Monoblepharis prolifera</name>
    <dbReference type="NCBI Taxonomy" id="1344416"/>
    <lineage>
        <taxon>Eukaryota</taxon>
        <taxon>Fungi</taxon>
        <taxon>Fungi incertae sedis</taxon>
        <taxon>Chytridiomycota</taxon>
        <taxon>Chytridiomycota incertae sedis</taxon>
        <taxon>Monoblepharidomycetes</taxon>
        <taxon>Monoblepharidales</taxon>
        <taxon>Gonapodyaceae</taxon>
        <taxon>Gonapodya</taxon>
    </lineage>
</organism>
<evidence type="ECO:0000256" key="4">
    <source>
        <dbReference type="ARBA" id="ARBA00023015"/>
    </source>
</evidence>
<evidence type="ECO:0000256" key="2">
    <source>
        <dbReference type="ARBA" id="ARBA00022723"/>
    </source>
</evidence>
<dbReference type="OrthoDB" id="3037908at2759"/>
<dbReference type="Gene3D" id="4.10.240.10">
    <property type="entry name" value="Zn(2)-C6 fungal-type DNA-binding domain"/>
    <property type="match status" value="1"/>
</dbReference>
<feature type="region of interest" description="Disordered" evidence="8">
    <location>
        <begin position="439"/>
        <end position="531"/>
    </location>
</feature>
<evidence type="ECO:0000313" key="11">
    <source>
        <dbReference type="Proteomes" id="UP000070544"/>
    </source>
</evidence>